<comment type="caution">
    <text evidence="1">The sequence shown here is derived from an EMBL/GenBank/DDBJ whole genome shotgun (WGS) entry which is preliminary data.</text>
</comment>
<dbReference type="Proteomes" id="UP000823775">
    <property type="component" value="Unassembled WGS sequence"/>
</dbReference>
<organism evidence="1 2">
    <name type="scientific">Datura stramonium</name>
    <name type="common">Jimsonweed</name>
    <name type="synonym">Common thornapple</name>
    <dbReference type="NCBI Taxonomy" id="4076"/>
    <lineage>
        <taxon>Eukaryota</taxon>
        <taxon>Viridiplantae</taxon>
        <taxon>Streptophyta</taxon>
        <taxon>Embryophyta</taxon>
        <taxon>Tracheophyta</taxon>
        <taxon>Spermatophyta</taxon>
        <taxon>Magnoliopsida</taxon>
        <taxon>eudicotyledons</taxon>
        <taxon>Gunneridae</taxon>
        <taxon>Pentapetalae</taxon>
        <taxon>asterids</taxon>
        <taxon>lamiids</taxon>
        <taxon>Solanales</taxon>
        <taxon>Solanaceae</taxon>
        <taxon>Solanoideae</taxon>
        <taxon>Datureae</taxon>
        <taxon>Datura</taxon>
    </lineage>
</organism>
<keyword evidence="2" id="KW-1185">Reference proteome</keyword>
<reference evidence="1 2" key="1">
    <citation type="journal article" date="2021" name="BMC Genomics">
        <title>Datura genome reveals duplications of psychoactive alkaloid biosynthetic genes and high mutation rate following tissue culture.</title>
        <authorList>
            <person name="Rajewski A."/>
            <person name="Carter-House D."/>
            <person name="Stajich J."/>
            <person name="Litt A."/>
        </authorList>
    </citation>
    <scope>NUCLEOTIDE SEQUENCE [LARGE SCALE GENOMIC DNA]</scope>
    <source>
        <strain evidence="1">AR-01</strain>
    </source>
</reference>
<accession>A0ABS8SQ06</accession>
<evidence type="ECO:0000313" key="1">
    <source>
        <dbReference type="EMBL" id="MCD7460888.1"/>
    </source>
</evidence>
<sequence length="113" mass="12931">MDLLNIAQGKICMRIEACMISQGYPSMIQSALKKALRLAKDKLYTYVETNVCDHEVVPPQVEEPRSPLDDWWVGYHIMSDEEELHHSPPPPPQMHLVYDVDRRGSWGGNIILS</sequence>
<name>A0ABS8SQ06_DATST</name>
<protein>
    <submittedName>
        <fullName evidence="1">Uncharacterized protein</fullName>
    </submittedName>
</protein>
<dbReference type="EMBL" id="JACEIK010000684">
    <property type="protein sequence ID" value="MCD7460888.1"/>
    <property type="molecule type" value="Genomic_DNA"/>
</dbReference>
<gene>
    <name evidence="1" type="ORF">HAX54_044671</name>
</gene>
<proteinExistence type="predicted"/>
<evidence type="ECO:0000313" key="2">
    <source>
        <dbReference type="Proteomes" id="UP000823775"/>
    </source>
</evidence>